<dbReference type="PANTHER" id="PTHR33507:SF4">
    <property type="entry name" value="NODULATION COMPETITIVENESS PROTEIN NFED"/>
    <property type="match status" value="1"/>
</dbReference>
<dbReference type="InterPro" id="IPR052165">
    <property type="entry name" value="Membrane_assoc_protease"/>
</dbReference>
<evidence type="ECO:0000256" key="2">
    <source>
        <dbReference type="ARBA" id="ARBA00022692"/>
    </source>
</evidence>
<dbReference type="InterPro" id="IPR029045">
    <property type="entry name" value="ClpP/crotonase-like_dom_sf"/>
</dbReference>
<organism evidence="11 12">
    <name type="scientific">Phenylobacterium terrae</name>
    <dbReference type="NCBI Taxonomy" id="2665495"/>
    <lineage>
        <taxon>Bacteria</taxon>
        <taxon>Pseudomonadati</taxon>
        <taxon>Pseudomonadota</taxon>
        <taxon>Alphaproteobacteria</taxon>
        <taxon>Caulobacterales</taxon>
        <taxon>Caulobacteraceae</taxon>
        <taxon>Phenylobacterium</taxon>
    </lineage>
</organism>
<evidence type="ECO:0000256" key="7">
    <source>
        <dbReference type="SAM" id="SignalP"/>
    </source>
</evidence>
<feature type="domain" description="NfeD integral membrane" evidence="9">
    <location>
        <begin position="279"/>
        <end position="394"/>
    </location>
</feature>
<dbReference type="SUPFAM" id="SSF52096">
    <property type="entry name" value="ClpP/crotonase"/>
    <property type="match status" value="1"/>
</dbReference>
<evidence type="ECO:0000256" key="6">
    <source>
        <dbReference type="SAM" id="Phobius"/>
    </source>
</evidence>
<dbReference type="EMBL" id="JBHUEY010000001">
    <property type="protein sequence ID" value="MFD1784397.1"/>
    <property type="molecule type" value="Genomic_DNA"/>
</dbReference>
<feature type="signal peptide" evidence="7">
    <location>
        <begin position="1"/>
        <end position="29"/>
    </location>
</feature>
<dbReference type="InterPro" id="IPR002810">
    <property type="entry name" value="NfeD-like_C"/>
</dbReference>
<dbReference type="Gene3D" id="2.40.50.140">
    <property type="entry name" value="Nucleic acid-binding proteins"/>
    <property type="match status" value="1"/>
</dbReference>
<dbReference type="SUPFAM" id="SSF141322">
    <property type="entry name" value="NfeD domain-like"/>
    <property type="match status" value="1"/>
</dbReference>
<protein>
    <submittedName>
        <fullName evidence="11">Nodulation protein NfeD</fullName>
    </submittedName>
</protein>
<evidence type="ECO:0000259" key="8">
    <source>
        <dbReference type="Pfam" id="PF01957"/>
    </source>
</evidence>
<dbReference type="Pfam" id="PF24961">
    <property type="entry name" value="NfeD_membrane"/>
    <property type="match status" value="1"/>
</dbReference>
<dbReference type="InterPro" id="IPR056739">
    <property type="entry name" value="NfeD_membrane"/>
</dbReference>
<evidence type="ECO:0000259" key="9">
    <source>
        <dbReference type="Pfam" id="PF24961"/>
    </source>
</evidence>
<keyword evidence="12" id="KW-1185">Reference proteome</keyword>
<dbReference type="Pfam" id="PF25145">
    <property type="entry name" value="NfeD1b_N"/>
    <property type="match status" value="1"/>
</dbReference>
<feature type="chain" id="PRO_5045576067" evidence="7">
    <location>
        <begin position="30"/>
        <end position="471"/>
    </location>
</feature>
<feature type="compositionally biased region" description="Gly residues" evidence="5">
    <location>
        <begin position="146"/>
        <end position="158"/>
    </location>
</feature>
<dbReference type="Proteomes" id="UP001597237">
    <property type="component" value="Unassembled WGS sequence"/>
</dbReference>
<keyword evidence="7" id="KW-0732">Signal</keyword>
<feature type="domain" description="NfeD-like C-terminal" evidence="8">
    <location>
        <begin position="412"/>
        <end position="463"/>
    </location>
</feature>
<evidence type="ECO:0000313" key="11">
    <source>
        <dbReference type="EMBL" id="MFD1784397.1"/>
    </source>
</evidence>
<feature type="transmembrane region" description="Helical" evidence="6">
    <location>
        <begin position="379"/>
        <end position="400"/>
    </location>
</feature>
<dbReference type="PANTHER" id="PTHR33507">
    <property type="entry name" value="INNER MEMBRANE PROTEIN YBBJ"/>
    <property type="match status" value="1"/>
</dbReference>
<dbReference type="InterPro" id="IPR056738">
    <property type="entry name" value="NfeD1b_N"/>
</dbReference>
<dbReference type="InterPro" id="IPR012340">
    <property type="entry name" value="NA-bd_OB-fold"/>
</dbReference>
<evidence type="ECO:0000259" key="10">
    <source>
        <dbReference type="Pfam" id="PF25145"/>
    </source>
</evidence>
<keyword evidence="2 6" id="KW-0812">Transmembrane</keyword>
<dbReference type="RefSeq" id="WP_377283655.1">
    <property type="nucleotide sequence ID" value="NZ_JBHRSI010000009.1"/>
</dbReference>
<keyword evidence="4 6" id="KW-0472">Membrane</keyword>
<sequence>MGAARGPVPVWRWIALLAMLAGMLWPALAAQGQTAAAPAARPGPVLVLDIDGAIGPATTEYLRDGLETAQQRNARLLVIRMDTPGGLDSATRDIIAEILASPVPVATFVAPAGARAASAGTYILYASHLAAMAPGTHLGAATPVSMGGGSTPLPGGGQPETAEEKAKETAEKAPADAMTAKVVNDAAAYLASLAALHGRNAEFAEAAVRQAATLTAGQALEQKVIEVLAADMDGLIAAADGRTVRLAGKPHVLALSGAEVVEVGASWRNKALAAITDPNIAYLLLLIGIYGLIFEFMSPGTYGPGVIGAVSLVVALFSLNLLPVNYAGLILIALGIGLMTAEAMTPSVGVLGIGGAAALALGSLILFKGPVPEMQLSPWLVVAVVAGSLAFFVLALGAAWRARRRPAAFGNLVGAAGPVLSWAGDEGFVQLEGESWRARSARPLAPGQTARVTARDGLTVLVEAEDSAARD</sequence>
<reference evidence="12" key="1">
    <citation type="journal article" date="2019" name="Int. J. Syst. Evol. Microbiol.">
        <title>The Global Catalogue of Microorganisms (GCM) 10K type strain sequencing project: providing services to taxonomists for standard genome sequencing and annotation.</title>
        <authorList>
            <consortium name="The Broad Institute Genomics Platform"/>
            <consortium name="The Broad Institute Genome Sequencing Center for Infectious Disease"/>
            <person name="Wu L."/>
            <person name="Ma J."/>
        </authorList>
    </citation>
    <scope>NUCLEOTIDE SEQUENCE [LARGE SCALE GENOMIC DNA]</scope>
    <source>
        <strain evidence="12">DFY28</strain>
    </source>
</reference>
<evidence type="ECO:0000313" key="12">
    <source>
        <dbReference type="Proteomes" id="UP001597237"/>
    </source>
</evidence>
<evidence type="ECO:0000256" key="3">
    <source>
        <dbReference type="ARBA" id="ARBA00022989"/>
    </source>
</evidence>
<dbReference type="Pfam" id="PF01957">
    <property type="entry name" value="NfeD"/>
    <property type="match status" value="1"/>
</dbReference>
<dbReference type="CDD" id="cd07020">
    <property type="entry name" value="Clp_protease_NfeD_1"/>
    <property type="match status" value="1"/>
</dbReference>
<evidence type="ECO:0000256" key="1">
    <source>
        <dbReference type="ARBA" id="ARBA00004141"/>
    </source>
</evidence>
<feature type="transmembrane region" description="Helical" evidence="6">
    <location>
        <begin position="280"/>
        <end position="297"/>
    </location>
</feature>
<comment type="caution">
    <text evidence="11">The sequence shown here is derived from an EMBL/GenBank/DDBJ whole genome shotgun (WGS) entry which is preliminary data.</text>
</comment>
<dbReference type="Gene3D" id="3.90.226.10">
    <property type="entry name" value="2-enoyl-CoA Hydratase, Chain A, domain 1"/>
    <property type="match status" value="1"/>
</dbReference>
<comment type="subcellular location">
    <subcellularLocation>
        <location evidence="1">Membrane</location>
        <topology evidence="1">Multi-pass membrane protein</topology>
    </subcellularLocation>
</comment>
<feature type="transmembrane region" description="Helical" evidence="6">
    <location>
        <begin position="348"/>
        <end position="367"/>
    </location>
</feature>
<evidence type="ECO:0000256" key="5">
    <source>
        <dbReference type="SAM" id="MobiDB-lite"/>
    </source>
</evidence>
<proteinExistence type="predicted"/>
<feature type="domain" description="NfeD1b N-terminal" evidence="10">
    <location>
        <begin position="45"/>
        <end position="236"/>
    </location>
</feature>
<name>A0ABW4N2I6_9CAUL</name>
<keyword evidence="3 6" id="KW-1133">Transmembrane helix</keyword>
<accession>A0ABW4N2I6</accession>
<evidence type="ECO:0000256" key="4">
    <source>
        <dbReference type="ARBA" id="ARBA00023136"/>
    </source>
</evidence>
<gene>
    <name evidence="11" type="ORF">ACFSC0_13400</name>
</gene>
<feature type="region of interest" description="Disordered" evidence="5">
    <location>
        <begin position="143"/>
        <end position="168"/>
    </location>
</feature>